<evidence type="ECO:0000256" key="1">
    <source>
        <dbReference type="ARBA" id="ARBA00010373"/>
    </source>
</evidence>
<keyword evidence="4 5" id="KW-0413">Isomerase</keyword>
<dbReference type="GO" id="GO:0000287">
    <property type="term" value="F:magnesium ion binding"/>
    <property type="evidence" value="ECO:0007669"/>
    <property type="project" value="UniProtKB-UniRule"/>
</dbReference>
<dbReference type="RefSeq" id="WP_138190256.1">
    <property type="nucleotide sequence ID" value="NZ_VBWP01000002.1"/>
</dbReference>
<dbReference type="AlphaFoldDB" id="A0A5R8QF10"/>
<dbReference type="UniPathway" id="UPA00087">
    <property type="reaction ID" value="UER00173"/>
</dbReference>
<comment type="pathway">
    <text evidence="5">Carbohydrate degradation; 2-deoxy-D-ribose 1-phosphate degradation; D-glyceraldehyde 3-phosphate and acetaldehyde from 2-deoxy-alpha-D-ribose 1-phosphate: step 1/2.</text>
</comment>
<protein>
    <recommendedName>
        <fullName evidence="5 6">Phosphopentomutase</fullName>
        <ecNumber evidence="5 6">5.4.2.7</ecNumber>
    </recommendedName>
    <alternativeName>
        <fullName evidence="5">Phosphodeoxyribomutase</fullName>
    </alternativeName>
</protein>
<dbReference type="Gene3D" id="3.40.720.10">
    <property type="entry name" value="Alkaline Phosphatase, subunit A"/>
    <property type="match status" value="1"/>
</dbReference>
<dbReference type="GO" id="GO:0008973">
    <property type="term" value="F:phosphopentomutase activity"/>
    <property type="evidence" value="ECO:0007669"/>
    <property type="project" value="UniProtKB-UniRule"/>
</dbReference>
<dbReference type="SUPFAM" id="SSF53649">
    <property type="entry name" value="Alkaline phosphatase-like"/>
    <property type="match status" value="1"/>
</dbReference>
<evidence type="ECO:0000256" key="4">
    <source>
        <dbReference type="ARBA" id="ARBA00023235"/>
    </source>
</evidence>
<dbReference type="InParanoid" id="A0A5R8QF10"/>
<dbReference type="GO" id="GO:0009117">
    <property type="term" value="P:nucleotide metabolic process"/>
    <property type="evidence" value="ECO:0007669"/>
    <property type="project" value="UniProtKB-UniRule"/>
</dbReference>
<dbReference type="Proteomes" id="UP000306912">
    <property type="component" value="Unassembled WGS sequence"/>
</dbReference>
<keyword evidence="2 5" id="KW-0479">Metal-binding</keyword>
<dbReference type="EC" id="5.4.2.7" evidence="5 6"/>
<dbReference type="PANTHER" id="PTHR21110:SF0">
    <property type="entry name" value="PHOSPHOPENTOMUTASE"/>
    <property type="match status" value="1"/>
</dbReference>
<dbReference type="CDD" id="cd16009">
    <property type="entry name" value="PPM"/>
    <property type="match status" value="1"/>
</dbReference>
<comment type="caution">
    <text evidence="8">The sequence shown here is derived from an EMBL/GenBank/DDBJ whole genome shotgun (WGS) entry which is preliminary data.</text>
</comment>
<feature type="domain" description="Metalloenzyme" evidence="7">
    <location>
        <begin position="5"/>
        <end position="379"/>
    </location>
</feature>
<dbReference type="NCBIfam" id="TIGR01696">
    <property type="entry name" value="deoB"/>
    <property type="match status" value="1"/>
</dbReference>
<feature type="binding site" evidence="5">
    <location>
        <position position="328"/>
    </location>
    <ligand>
        <name>Mn(2+)</name>
        <dbReference type="ChEBI" id="CHEBI:29035"/>
        <label>1</label>
    </ligand>
</feature>
<dbReference type="InterPro" id="IPR024052">
    <property type="entry name" value="Phosphopentomutase_DeoB_cap_sf"/>
</dbReference>
<dbReference type="PIRSF" id="PIRSF001491">
    <property type="entry name" value="Ppentomutase"/>
    <property type="match status" value="1"/>
</dbReference>
<feature type="binding site" evidence="5">
    <location>
        <position position="329"/>
    </location>
    <ligand>
        <name>Mn(2+)</name>
        <dbReference type="ChEBI" id="CHEBI:29035"/>
        <label>1</label>
    </ligand>
</feature>
<proteinExistence type="inferred from homology"/>
<dbReference type="EMBL" id="VBWP01000002">
    <property type="protein sequence ID" value="TLG76619.1"/>
    <property type="molecule type" value="Genomic_DNA"/>
</dbReference>
<dbReference type="SUPFAM" id="SSF143856">
    <property type="entry name" value="DeoB insert domain-like"/>
    <property type="match status" value="1"/>
</dbReference>
<evidence type="ECO:0000313" key="9">
    <source>
        <dbReference type="Proteomes" id="UP000306912"/>
    </source>
</evidence>
<dbReference type="Pfam" id="PF01676">
    <property type="entry name" value="Metalloenzyme"/>
    <property type="match status" value="1"/>
</dbReference>
<dbReference type="HAMAP" id="MF_00740">
    <property type="entry name" value="Phosphopentomut"/>
    <property type="match status" value="1"/>
</dbReference>
<comment type="similarity">
    <text evidence="1 5">Belongs to the phosphopentomutase family.</text>
</comment>
<evidence type="ECO:0000256" key="3">
    <source>
        <dbReference type="ARBA" id="ARBA00023211"/>
    </source>
</evidence>
<evidence type="ECO:0000313" key="8">
    <source>
        <dbReference type="EMBL" id="TLG76619.1"/>
    </source>
</evidence>
<evidence type="ECO:0000256" key="6">
    <source>
        <dbReference type="NCBIfam" id="TIGR01696"/>
    </source>
</evidence>
<keyword evidence="9" id="KW-1185">Reference proteome</keyword>
<evidence type="ECO:0000256" key="2">
    <source>
        <dbReference type="ARBA" id="ARBA00022723"/>
    </source>
</evidence>
<accession>A0A5R8QF10</accession>
<dbReference type="OrthoDB" id="9769930at2"/>
<sequence>MMQFKRVFIIVLDSVGIGYAKDADQFGDMGTNTLGNISTKVGLHVPNLEKFGLGNIYPLDTVKSVEAPVAYYTHMEPKSVGKDSVAGHWEFMGATLKEPFNNFTAHGFPKELIDEFERRTGRKALGNKEANGLKIIHELADEQKATGGFIVYTSVDSTFQIAAHEEWIGLDELYKACEIARELTLSNPDWMVARVIARPFVGENGEYTRTGNRHDYALDPFEPIALTPLKEAGLDVISLGKINDLYNGVGITESIPTKNNDDGVEKLLTLMDRDFTGLGYLNLVEFDSLYGHPRNPEGYRDALEQFDRQLPDIVAKLREDDLLLITADHGNDPTYKGNDHTRENVPLLAYSKAFKNGGNFAARMTFADLGASVVENFDCEFSVGTSFLSELGK</sequence>
<dbReference type="FunCoup" id="A0A5R8QF10">
    <property type="interactions" value="52"/>
</dbReference>
<gene>
    <name evidence="5" type="primary">deoB</name>
    <name evidence="8" type="ORF">FEZ08_03095</name>
</gene>
<feature type="binding site" evidence="5">
    <location>
        <position position="287"/>
    </location>
    <ligand>
        <name>Mn(2+)</name>
        <dbReference type="ChEBI" id="CHEBI:29035"/>
        <label>2</label>
    </ligand>
</feature>
<evidence type="ECO:0000256" key="5">
    <source>
        <dbReference type="HAMAP-Rule" id="MF_00740"/>
    </source>
</evidence>
<comment type="catalytic activity">
    <reaction evidence="5">
        <text>2-deoxy-alpha-D-ribose 1-phosphate = 2-deoxy-D-ribose 5-phosphate</text>
        <dbReference type="Rhea" id="RHEA:27658"/>
        <dbReference type="ChEBI" id="CHEBI:57259"/>
        <dbReference type="ChEBI" id="CHEBI:62877"/>
        <dbReference type="EC" id="5.4.2.7"/>
    </reaction>
</comment>
<reference evidence="8 9" key="1">
    <citation type="submission" date="2019-05" db="EMBL/GenBank/DDBJ databases">
        <title>Culicoidintestinum kansasii gen. nov., sp. nov. from the gastrointestinal tract of the biting midge, Culicoides sonorensis.</title>
        <authorList>
            <person name="Neupane S."/>
            <person name="Ghosh A."/>
            <person name="Gunther S."/>
            <person name="Martin K."/>
            <person name="Zurek L."/>
        </authorList>
    </citation>
    <scope>NUCLEOTIDE SEQUENCE [LARGE SCALE GENOMIC DNA]</scope>
    <source>
        <strain evidence="8 9">CS-1</strain>
    </source>
</reference>
<keyword evidence="5" id="KW-0963">Cytoplasm</keyword>
<dbReference type="InterPro" id="IPR010045">
    <property type="entry name" value="DeoB"/>
</dbReference>
<keyword evidence="3 5" id="KW-0464">Manganese</keyword>
<dbReference type="GO" id="GO:0030145">
    <property type="term" value="F:manganese ion binding"/>
    <property type="evidence" value="ECO:0007669"/>
    <property type="project" value="UniProtKB-UniRule"/>
</dbReference>
<comment type="subcellular location">
    <subcellularLocation>
        <location evidence="5">Cytoplasm</location>
    </subcellularLocation>
</comment>
<feature type="binding site" evidence="5">
    <location>
        <position position="340"/>
    </location>
    <ligand>
        <name>Mn(2+)</name>
        <dbReference type="ChEBI" id="CHEBI:29035"/>
        <label>2</label>
    </ligand>
</feature>
<evidence type="ECO:0000259" key="7">
    <source>
        <dbReference type="Pfam" id="PF01676"/>
    </source>
</evidence>
<comment type="cofactor">
    <cofactor evidence="5">
        <name>Mn(2+)</name>
        <dbReference type="ChEBI" id="CHEBI:29035"/>
    </cofactor>
    <text evidence="5">Binds 2 manganese ions.</text>
</comment>
<dbReference type="InterPro" id="IPR017850">
    <property type="entry name" value="Alkaline_phosphatase_core_sf"/>
</dbReference>
<dbReference type="InterPro" id="IPR006124">
    <property type="entry name" value="Metalloenzyme"/>
</dbReference>
<dbReference type="PANTHER" id="PTHR21110">
    <property type="entry name" value="PHOSPHOPENTOMUTASE"/>
    <property type="match status" value="1"/>
</dbReference>
<dbReference type="GO" id="GO:0006015">
    <property type="term" value="P:5-phosphoribose 1-diphosphate biosynthetic process"/>
    <property type="evidence" value="ECO:0007669"/>
    <property type="project" value="UniProtKB-UniPathway"/>
</dbReference>
<organism evidence="8 9">
    <name type="scientific">Culicoidibacter larvae</name>
    <dbReference type="NCBI Taxonomy" id="2579976"/>
    <lineage>
        <taxon>Bacteria</taxon>
        <taxon>Bacillati</taxon>
        <taxon>Bacillota</taxon>
        <taxon>Culicoidibacteria</taxon>
        <taxon>Culicoidibacterales</taxon>
        <taxon>Culicoidibacteraceae</taxon>
        <taxon>Culicoidibacter</taxon>
    </lineage>
</organism>
<feature type="binding site" evidence="5">
    <location>
        <position position="292"/>
    </location>
    <ligand>
        <name>Mn(2+)</name>
        <dbReference type="ChEBI" id="CHEBI:29035"/>
        <label>2</label>
    </ligand>
</feature>
<dbReference type="GO" id="GO:0006018">
    <property type="term" value="P:2-deoxyribose 1-phosphate catabolic process"/>
    <property type="evidence" value="ECO:0007669"/>
    <property type="project" value="UniProtKB-UniRule"/>
</dbReference>
<dbReference type="GO" id="GO:0043094">
    <property type="term" value="P:metabolic compound salvage"/>
    <property type="evidence" value="ECO:0007669"/>
    <property type="project" value="UniProtKB-UniRule"/>
</dbReference>
<comment type="catalytic activity">
    <reaction evidence="5">
        <text>alpha-D-ribose 1-phosphate = D-ribose 5-phosphate</text>
        <dbReference type="Rhea" id="RHEA:18793"/>
        <dbReference type="ChEBI" id="CHEBI:57720"/>
        <dbReference type="ChEBI" id="CHEBI:78346"/>
        <dbReference type="EC" id="5.4.2.7"/>
    </reaction>
</comment>
<feature type="binding site" evidence="5">
    <location>
        <position position="13"/>
    </location>
    <ligand>
        <name>Mn(2+)</name>
        <dbReference type="ChEBI" id="CHEBI:29035"/>
        <label>1</label>
    </ligand>
</feature>
<name>A0A5R8QF10_9FIRM</name>
<dbReference type="GO" id="GO:0005829">
    <property type="term" value="C:cytosol"/>
    <property type="evidence" value="ECO:0007669"/>
    <property type="project" value="TreeGrafter"/>
</dbReference>
<dbReference type="Gene3D" id="3.30.70.1250">
    <property type="entry name" value="Phosphopentomutase"/>
    <property type="match status" value="1"/>
</dbReference>
<dbReference type="NCBIfam" id="NF003766">
    <property type="entry name" value="PRK05362.1"/>
    <property type="match status" value="1"/>
</dbReference>
<comment type="function">
    <text evidence="5">Isomerase that catalyzes the conversion of deoxy-ribose 1-phosphate (dRib-1-P) and ribose 1-phosphate (Rib-1-P) to deoxy-ribose 5-phosphate (dRib-5-P) and ribose 5-phosphate (Rib-5-P), respectively.</text>
</comment>